<keyword evidence="1" id="KW-0732">Signal</keyword>
<feature type="chain" id="PRO_5045788458" evidence="1">
    <location>
        <begin position="21"/>
        <end position="93"/>
    </location>
</feature>
<feature type="signal peptide" evidence="1">
    <location>
        <begin position="1"/>
        <end position="20"/>
    </location>
</feature>
<dbReference type="Proteomes" id="UP000815325">
    <property type="component" value="Unassembled WGS sequence"/>
</dbReference>
<dbReference type="EMBL" id="MU070634">
    <property type="protein sequence ID" value="KAF5826973.1"/>
    <property type="molecule type" value="Genomic_DNA"/>
</dbReference>
<gene>
    <name evidence="2" type="ORF">DUNSADRAFT_1564</name>
</gene>
<evidence type="ECO:0000256" key="1">
    <source>
        <dbReference type="SAM" id="SignalP"/>
    </source>
</evidence>
<organism evidence="2 3">
    <name type="scientific">Dunaliella salina</name>
    <name type="common">Green alga</name>
    <name type="synonym">Protococcus salinus</name>
    <dbReference type="NCBI Taxonomy" id="3046"/>
    <lineage>
        <taxon>Eukaryota</taxon>
        <taxon>Viridiplantae</taxon>
        <taxon>Chlorophyta</taxon>
        <taxon>core chlorophytes</taxon>
        <taxon>Chlorophyceae</taxon>
        <taxon>CS clade</taxon>
        <taxon>Chlamydomonadales</taxon>
        <taxon>Dunaliellaceae</taxon>
        <taxon>Dunaliella</taxon>
    </lineage>
</organism>
<comment type="caution">
    <text evidence="2">The sequence shown here is derived from an EMBL/GenBank/DDBJ whole genome shotgun (WGS) entry which is preliminary data.</text>
</comment>
<reference evidence="2" key="1">
    <citation type="submission" date="2017-08" db="EMBL/GenBank/DDBJ databases">
        <authorList>
            <person name="Polle J.E."/>
            <person name="Barry K."/>
            <person name="Cushman J."/>
            <person name="Schmutz J."/>
            <person name="Tran D."/>
            <person name="Hathwaick L.T."/>
            <person name="Yim W.C."/>
            <person name="Jenkins J."/>
            <person name="Mckie-Krisberg Z.M."/>
            <person name="Prochnik S."/>
            <person name="Lindquist E."/>
            <person name="Dockter R.B."/>
            <person name="Adam C."/>
            <person name="Molina H."/>
            <person name="Bunkerborg J."/>
            <person name="Jin E."/>
            <person name="Buchheim M."/>
            <person name="Magnuson J."/>
        </authorList>
    </citation>
    <scope>NUCLEOTIDE SEQUENCE</scope>
    <source>
        <strain evidence="2">CCAP 19/18</strain>
    </source>
</reference>
<evidence type="ECO:0000313" key="3">
    <source>
        <dbReference type="Proteomes" id="UP000815325"/>
    </source>
</evidence>
<keyword evidence="3" id="KW-1185">Reference proteome</keyword>
<protein>
    <submittedName>
        <fullName evidence="2">Uncharacterized protein</fullName>
    </submittedName>
</protein>
<evidence type="ECO:0000313" key="2">
    <source>
        <dbReference type="EMBL" id="KAF5826973.1"/>
    </source>
</evidence>
<sequence length="93" mass="10600">MQCVLLVLVSEMIIISPALSFFVNIEYSRQCTLVQMMCSYDLLARSLVIEQQALLPIFASFSCLFTILDFRSVIDSASKKFVASYAFYVLYQC</sequence>
<proteinExistence type="predicted"/>
<name>A0ABQ7FXB2_DUNSA</name>
<accession>A0ABQ7FXB2</accession>